<name>A0A507E1X8_9FUNG</name>
<dbReference type="InterPro" id="IPR039799">
    <property type="entry name" value="ALR/ERV"/>
</dbReference>
<feature type="compositionally biased region" description="Low complexity" evidence="9">
    <location>
        <begin position="74"/>
        <end position="88"/>
    </location>
</feature>
<feature type="compositionally biased region" description="Low complexity" evidence="9">
    <location>
        <begin position="1"/>
        <end position="17"/>
    </location>
</feature>
<comment type="catalytic activity">
    <reaction evidence="8">
        <text>2 R'C(R)SH + O2 = R'C(R)S-S(R)CR' + H2O2</text>
        <dbReference type="Rhea" id="RHEA:17357"/>
        <dbReference type="ChEBI" id="CHEBI:15379"/>
        <dbReference type="ChEBI" id="CHEBI:16240"/>
        <dbReference type="ChEBI" id="CHEBI:16520"/>
        <dbReference type="ChEBI" id="CHEBI:17412"/>
        <dbReference type="EC" id="1.8.3.2"/>
    </reaction>
</comment>
<dbReference type="FunFam" id="1.20.120.310:FF:000003">
    <property type="entry name" value="Sulfhydryl oxidase"/>
    <property type="match status" value="1"/>
</dbReference>
<evidence type="ECO:0000313" key="12">
    <source>
        <dbReference type="Proteomes" id="UP000318582"/>
    </source>
</evidence>
<accession>A0A507E1X8</accession>
<feature type="domain" description="ERV/ALR sulfhydryl oxidase" evidence="10">
    <location>
        <begin position="93"/>
        <end position="193"/>
    </location>
</feature>
<evidence type="ECO:0000256" key="7">
    <source>
        <dbReference type="ARBA" id="ARBA00023157"/>
    </source>
</evidence>
<keyword evidence="4 8" id="KW-0274">FAD</keyword>
<evidence type="ECO:0000259" key="10">
    <source>
        <dbReference type="PROSITE" id="PS51324"/>
    </source>
</evidence>
<evidence type="ECO:0000256" key="8">
    <source>
        <dbReference type="RuleBase" id="RU371123"/>
    </source>
</evidence>
<dbReference type="Proteomes" id="UP000318582">
    <property type="component" value="Unassembled WGS sequence"/>
</dbReference>
<dbReference type="EMBL" id="QEAQ01000046">
    <property type="protein sequence ID" value="TPX57834.1"/>
    <property type="molecule type" value="Genomic_DNA"/>
</dbReference>
<keyword evidence="3 8" id="KW-0285">Flavoprotein</keyword>
<protein>
    <recommendedName>
        <fullName evidence="8">Sulfhydryl oxidase</fullName>
        <ecNumber evidence="8">1.8.3.2</ecNumber>
    </recommendedName>
</protein>
<dbReference type="GO" id="GO:0050660">
    <property type="term" value="F:flavin adenine dinucleotide binding"/>
    <property type="evidence" value="ECO:0007669"/>
    <property type="project" value="TreeGrafter"/>
</dbReference>
<dbReference type="GO" id="GO:0016971">
    <property type="term" value="F:flavin-dependent sulfhydryl oxidase activity"/>
    <property type="evidence" value="ECO:0007669"/>
    <property type="project" value="InterPro"/>
</dbReference>
<dbReference type="AlphaFoldDB" id="A0A507E1X8"/>
<dbReference type="STRING" id="109895.A0A507E1X8"/>
<comment type="caution">
    <text evidence="11">The sequence shown here is derived from an EMBL/GenBank/DDBJ whole genome shotgun (WGS) entry which is preliminary data.</text>
</comment>
<dbReference type="SUPFAM" id="SSF69000">
    <property type="entry name" value="FAD-dependent thiol oxidase"/>
    <property type="match status" value="1"/>
</dbReference>
<comment type="cofactor">
    <cofactor evidence="1 8">
        <name>FAD</name>
        <dbReference type="ChEBI" id="CHEBI:57692"/>
    </cofactor>
</comment>
<dbReference type="PANTHER" id="PTHR12645">
    <property type="entry name" value="ALR/ERV"/>
    <property type="match status" value="1"/>
</dbReference>
<keyword evidence="12" id="KW-1185">Reference proteome</keyword>
<dbReference type="Pfam" id="PF04777">
    <property type="entry name" value="Evr1_Alr"/>
    <property type="match status" value="1"/>
</dbReference>
<dbReference type="PANTHER" id="PTHR12645:SF0">
    <property type="entry name" value="FAD-LINKED SULFHYDRYL OXIDASE ALR"/>
    <property type="match status" value="1"/>
</dbReference>
<gene>
    <name evidence="11" type="ORF">PhCBS80983_g03543</name>
</gene>
<keyword evidence="6" id="KW-0496">Mitochondrion</keyword>
<evidence type="ECO:0000313" key="11">
    <source>
        <dbReference type="EMBL" id="TPX57834.1"/>
    </source>
</evidence>
<keyword evidence="5 8" id="KW-0560">Oxidoreductase</keyword>
<reference evidence="11 12" key="1">
    <citation type="journal article" date="2019" name="Sci. Rep.">
        <title>Comparative genomics of chytrid fungi reveal insights into the obligate biotrophic and pathogenic lifestyle of Synchytrium endobioticum.</title>
        <authorList>
            <person name="van de Vossenberg B.T.L.H."/>
            <person name="Warris S."/>
            <person name="Nguyen H.D.T."/>
            <person name="van Gent-Pelzer M.P.E."/>
            <person name="Joly D.L."/>
            <person name="van de Geest H.C."/>
            <person name="Bonants P.J.M."/>
            <person name="Smith D.S."/>
            <person name="Levesque C.A."/>
            <person name="van der Lee T.A.J."/>
        </authorList>
    </citation>
    <scope>NUCLEOTIDE SEQUENCE [LARGE SCALE GENOMIC DNA]</scope>
    <source>
        <strain evidence="11 12">CBS 809.83</strain>
    </source>
</reference>
<dbReference type="GO" id="GO:0005758">
    <property type="term" value="C:mitochondrial intermembrane space"/>
    <property type="evidence" value="ECO:0007669"/>
    <property type="project" value="UniProtKB-SubCell"/>
</dbReference>
<dbReference type="InterPro" id="IPR017905">
    <property type="entry name" value="ERV/ALR_sulphydryl_oxidase"/>
</dbReference>
<dbReference type="PROSITE" id="PS51324">
    <property type="entry name" value="ERV_ALR"/>
    <property type="match status" value="1"/>
</dbReference>
<evidence type="ECO:0000256" key="1">
    <source>
        <dbReference type="ARBA" id="ARBA00001974"/>
    </source>
</evidence>
<organism evidence="11 12">
    <name type="scientific">Powellomyces hirtus</name>
    <dbReference type="NCBI Taxonomy" id="109895"/>
    <lineage>
        <taxon>Eukaryota</taxon>
        <taxon>Fungi</taxon>
        <taxon>Fungi incertae sedis</taxon>
        <taxon>Chytridiomycota</taxon>
        <taxon>Chytridiomycota incertae sedis</taxon>
        <taxon>Chytridiomycetes</taxon>
        <taxon>Spizellomycetales</taxon>
        <taxon>Powellomycetaceae</taxon>
        <taxon>Powellomyces</taxon>
    </lineage>
</organism>
<dbReference type="InterPro" id="IPR036774">
    <property type="entry name" value="ERV/ALR_sulphydryl_oxid_sf"/>
</dbReference>
<evidence type="ECO:0000256" key="9">
    <source>
        <dbReference type="SAM" id="MobiDB-lite"/>
    </source>
</evidence>
<evidence type="ECO:0000256" key="3">
    <source>
        <dbReference type="ARBA" id="ARBA00022630"/>
    </source>
</evidence>
<comment type="subcellular location">
    <subcellularLocation>
        <location evidence="2">Mitochondrion intermembrane space</location>
    </subcellularLocation>
</comment>
<evidence type="ECO:0000256" key="6">
    <source>
        <dbReference type="ARBA" id="ARBA00023128"/>
    </source>
</evidence>
<sequence>MSAPEQVQQQPSVEPPAATTTQDARAKQPKRSNKAKGCGVCSDFKTLRRKPVAEVFSKASTDAAAAMSSTSLSSKASSTFSSPSSSPYQPFPCPPDSSTLGSSTWTFLHTMAAYYPETPSPAEQLSMRNFISALTRFYPCGYCAEHLTTEVIRNPPTVQNNRALSKWFCEVHNEVNQRQGKPKFDCSKVFERWRDGAPGTDCFPDLAEA</sequence>
<evidence type="ECO:0000256" key="5">
    <source>
        <dbReference type="ARBA" id="ARBA00023002"/>
    </source>
</evidence>
<proteinExistence type="predicted"/>
<dbReference type="Gene3D" id="1.20.120.310">
    <property type="entry name" value="ERV/ALR sulfhydryl oxidase domain"/>
    <property type="match status" value="1"/>
</dbReference>
<feature type="region of interest" description="Disordered" evidence="9">
    <location>
        <begin position="1"/>
        <end position="39"/>
    </location>
</feature>
<keyword evidence="7" id="KW-1015">Disulfide bond</keyword>
<dbReference type="EC" id="1.8.3.2" evidence="8"/>
<evidence type="ECO:0000256" key="2">
    <source>
        <dbReference type="ARBA" id="ARBA00004569"/>
    </source>
</evidence>
<feature type="region of interest" description="Disordered" evidence="9">
    <location>
        <begin position="74"/>
        <end position="93"/>
    </location>
</feature>
<evidence type="ECO:0000256" key="4">
    <source>
        <dbReference type="ARBA" id="ARBA00022827"/>
    </source>
</evidence>